<proteinExistence type="predicted"/>
<sequence length="127" mass="14425">MMKLFDDLKIQAEKIKKDLSILYLAYRKPEVPWYAKVFIALIVGYALSPVDLIPDFVPILGYLDDLILIPIGITLAIKLIPAEVIESCRLEAEDLFKDGKPKSWKAGAIIILVWLLVAVFVIHKFTR</sequence>
<evidence type="ECO:0000256" key="5">
    <source>
        <dbReference type="SAM" id="Phobius"/>
    </source>
</evidence>
<evidence type="ECO:0000256" key="4">
    <source>
        <dbReference type="ARBA" id="ARBA00023136"/>
    </source>
</evidence>
<evidence type="ECO:0000313" key="8">
    <source>
        <dbReference type="Proteomes" id="UP000579281"/>
    </source>
</evidence>
<evidence type="ECO:0000259" key="6">
    <source>
        <dbReference type="Pfam" id="PF06803"/>
    </source>
</evidence>
<comment type="subcellular location">
    <subcellularLocation>
        <location evidence="1">Endomembrane system</location>
        <topology evidence="1">Multi-pass membrane protein</topology>
    </subcellularLocation>
</comment>
<accession>A0A841KRS0</accession>
<dbReference type="InterPro" id="IPR010652">
    <property type="entry name" value="DUF1232"/>
</dbReference>
<evidence type="ECO:0000256" key="1">
    <source>
        <dbReference type="ARBA" id="ARBA00004127"/>
    </source>
</evidence>
<gene>
    <name evidence="7" type="ORF">HNQ80_002160</name>
</gene>
<keyword evidence="8" id="KW-1185">Reference proteome</keyword>
<feature type="transmembrane region" description="Helical" evidence="5">
    <location>
        <begin position="31"/>
        <end position="47"/>
    </location>
</feature>
<name>A0A841KRS0_9FIRM</name>
<comment type="caution">
    <text evidence="7">The sequence shown here is derived from an EMBL/GenBank/DDBJ whole genome shotgun (WGS) entry which is preliminary data.</text>
</comment>
<evidence type="ECO:0000313" key="7">
    <source>
        <dbReference type="EMBL" id="MBB6216061.1"/>
    </source>
</evidence>
<keyword evidence="4 5" id="KW-0472">Membrane</keyword>
<keyword evidence="3 5" id="KW-1133">Transmembrane helix</keyword>
<keyword evidence="2 5" id="KW-0812">Transmembrane</keyword>
<protein>
    <submittedName>
        <fullName evidence="7">Uncharacterized membrane protein YkvA (DUF1232 family)</fullName>
    </submittedName>
</protein>
<feature type="transmembrane region" description="Helical" evidence="5">
    <location>
        <begin position="106"/>
        <end position="125"/>
    </location>
</feature>
<evidence type="ECO:0000256" key="3">
    <source>
        <dbReference type="ARBA" id="ARBA00022989"/>
    </source>
</evidence>
<dbReference type="EMBL" id="JACHEN010000012">
    <property type="protein sequence ID" value="MBB6216061.1"/>
    <property type="molecule type" value="Genomic_DNA"/>
</dbReference>
<dbReference type="AlphaFoldDB" id="A0A841KRS0"/>
<dbReference type="Pfam" id="PF06803">
    <property type="entry name" value="DUF1232"/>
    <property type="match status" value="1"/>
</dbReference>
<dbReference type="GO" id="GO:0012505">
    <property type="term" value="C:endomembrane system"/>
    <property type="evidence" value="ECO:0007669"/>
    <property type="project" value="UniProtKB-SubCell"/>
</dbReference>
<feature type="domain" description="DUF1232" evidence="6">
    <location>
        <begin position="35"/>
        <end position="70"/>
    </location>
</feature>
<organism evidence="7 8">
    <name type="scientific">Anaerosolibacter carboniphilus</name>
    <dbReference type="NCBI Taxonomy" id="1417629"/>
    <lineage>
        <taxon>Bacteria</taxon>
        <taxon>Bacillati</taxon>
        <taxon>Bacillota</taxon>
        <taxon>Clostridia</taxon>
        <taxon>Peptostreptococcales</taxon>
        <taxon>Thermotaleaceae</taxon>
        <taxon>Anaerosolibacter</taxon>
    </lineage>
</organism>
<dbReference type="Proteomes" id="UP000579281">
    <property type="component" value="Unassembled WGS sequence"/>
</dbReference>
<reference evidence="7 8" key="1">
    <citation type="submission" date="2020-08" db="EMBL/GenBank/DDBJ databases">
        <title>Genomic Encyclopedia of Type Strains, Phase IV (KMG-IV): sequencing the most valuable type-strain genomes for metagenomic binning, comparative biology and taxonomic classification.</title>
        <authorList>
            <person name="Goeker M."/>
        </authorList>
    </citation>
    <scope>NUCLEOTIDE SEQUENCE [LARGE SCALE GENOMIC DNA]</scope>
    <source>
        <strain evidence="7 8">DSM 103526</strain>
    </source>
</reference>
<evidence type="ECO:0000256" key="2">
    <source>
        <dbReference type="ARBA" id="ARBA00022692"/>
    </source>
</evidence>